<evidence type="ECO:0000313" key="1">
    <source>
        <dbReference type="EMBL" id="CAI4013014.1"/>
    </source>
</evidence>
<name>A0A9P1DME2_9DINO</name>
<dbReference type="EMBL" id="CAMXCT030005669">
    <property type="protein sequence ID" value="CAL4800326.1"/>
    <property type="molecule type" value="Genomic_DNA"/>
</dbReference>
<protein>
    <submittedName>
        <fullName evidence="1">Uncharacterized protein</fullName>
    </submittedName>
</protein>
<dbReference type="AlphaFoldDB" id="A0A9P1DME2"/>
<reference evidence="2" key="2">
    <citation type="submission" date="2024-04" db="EMBL/GenBank/DDBJ databases">
        <authorList>
            <person name="Chen Y."/>
            <person name="Shah S."/>
            <person name="Dougan E. K."/>
            <person name="Thang M."/>
            <person name="Chan C."/>
        </authorList>
    </citation>
    <scope>NUCLEOTIDE SEQUENCE [LARGE SCALE GENOMIC DNA]</scope>
</reference>
<proteinExistence type="predicted"/>
<sequence>MGSQSQAAVVEHKEDYLEFKKKFQEHSHVLDLKLTLLMRLITQMHSEGEPLPNNGLALLAREVSPGMSPEEMLAKINSVDGKEETRDCSVTSRCLPLPIKPCAPEDEAPPAWNDGPWSASDAGAVTAVIVEDLERDE</sequence>
<keyword evidence="3" id="KW-1185">Reference proteome</keyword>
<reference evidence="1" key="1">
    <citation type="submission" date="2022-10" db="EMBL/GenBank/DDBJ databases">
        <authorList>
            <person name="Chen Y."/>
            <person name="Dougan E. K."/>
            <person name="Chan C."/>
            <person name="Rhodes N."/>
            <person name="Thang M."/>
        </authorList>
    </citation>
    <scope>NUCLEOTIDE SEQUENCE</scope>
</reference>
<dbReference type="Proteomes" id="UP001152797">
    <property type="component" value="Unassembled WGS sequence"/>
</dbReference>
<comment type="caution">
    <text evidence="1">The sequence shown here is derived from an EMBL/GenBank/DDBJ whole genome shotgun (WGS) entry which is preliminary data.</text>
</comment>
<evidence type="ECO:0000313" key="2">
    <source>
        <dbReference type="EMBL" id="CAL1166389.1"/>
    </source>
</evidence>
<dbReference type="EMBL" id="CAMXCT020005669">
    <property type="protein sequence ID" value="CAL1166389.1"/>
    <property type="molecule type" value="Genomic_DNA"/>
</dbReference>
<evidence type="ECO:0000313" key="3">
    <source>
        <dbReference type="Proteomes" id="UP001152797"/>
    </source>
</evidence>
<organism evidence="1">
    <name type="scientific">Cladocopium goreaui</name>
    <dbReference type="NCBI Taxonomy" id="2562237"/>
    <lineage>
        <taxon>Eukaryota</taxon>
        <taxon>Sar</taxon>
        <taxon>Alveolata</taxon>
        <taxon>Dinophyceae</taxon>
        <taxon>Suessiales</taxon>
        <taxon>Symbiodiniaceae</taxon>
        <taxon>Cladocopium</taxon>
    </lineage>
</organism>
<gene>
    <name evidence="1" type="ORF">C1SCF055_LOCUS38023</name>
</gene>
<accession>A0A9P1DME2</accession>
<dbReference type="EMBL" id="CAMXCT010005669">
    <property type="protein sequence ID" value="CAI4013014.1"/>
    <property type="molecule type" value="Genomic_DNA"/>
</dbReference>